<evidence type="ECO:0000313" key="4">
    <source>
        <dbReference type="Proteomes" id="UP001158067"/>
    </source>
</evidence>
<reference evidence="3 4" key="1">
    <citation type="submission" date="2017-05" db="EMBL/GenBank/DDBJ databases">
        <authorList>
            <person name="Varghese N."/>
            <person name="Submissions S."/>
        </authorList>
    </citation>
    <scope>NUCLEOTIDE SEQUENCE [LARGE SCALE GENOMIC DNA]</scope>
    <source>
        <strain evidence="3 4">DSM 25457</strain>
    </source>
</reference>
<proteinExistence type="predicted"/>
<comment type="subcellular location">
    <subcellularLocation>
        <location evidence="1">Cytoplasm</location>
    </subcellularLocation>
</comment>
<dbReference type="RefSeq" id="WP_283434444.1">
    <property type="nucleotide sequence ID" value="NZ_FXUG01000014.1"/>
</dbReference>
<dbReference type="InterPro" id="IPR044159">
    <property type="entry name" value="IQM"/>
</dbReference>
<gene>
    <name evidence="3" type="ORF">SAMN06265222_11449</name>
</gene>
<evidence type="ECO:0000313" key="3">
    <source>
        <dbReference type="EMBL" id="SMP71420.1"/>
    </source>
</evidence>
<organism evidence="3 4">
    <name type="scientific">Neorhodopirellula lusitana</name>
    <dbReference type="NCBI Taxonomy" id="445327"/>
    <lineage>
        <taxon>Bacteria</taxon>
        <taxon>Pseudomonadati</taxon>
        <taxon>Planctomycetota</taxon>
        <taxon>Planctomycetia</taxon>
        <taxon>Pirellulales</taxon>
        <taxon>Pirellulaceae</taxon>
        <taxon>Neorhodopirellula</taxon>
    </lineage>
</organism>
<name>A0ABY1QHT1_9BACT</name>
<sequence>MPDTSAIHANVNDEYNVYRESSLAASDPSGTVDNAYDNHMASLVGESTKNHKRQIWEKYHQDLMRKVALQRTGDGSLRDMALDSYMLEKLDPKHRMGNLLLQCLNRYKELRPTEPFFEWLDGLGEFGVVAELRSCFLLEGNYMRSCDGNRIKHNDGRDNMTSGFRSNADSNISLTEVKNMIRGVAYLDQQARNSYRVDHQSGLLCQGGKPIGTDKMKTAASGIGWGIFVLSPSDVFYTGSHSVGQFHHSSFLQGHAVKGAGEWLIDNGILKIITAKSGHYRPQKQHFINCLMVLRPLLSQHRTDVKVFPKKGESDAPNAKRKSILVNAEEFLRDPGKYEVWS</sequence>
<evidence type="ECO:0000256" key="2">
    <source>
        <dbReference type="ARBA" id="ARBA00022490"/>
    </source>
</evidence>
<dbReference type="EMBL" id="FXUG01000014">
    <property type="protein sequence ID" value="SMP71420.1"/>
    <property type="molecule type" value="Genomic_DNA"/>
</dbReference>
<dbReference type="PANTHER" id="PTHR31250:SF27">
    <property type="entry name" value="IQ DOMAIN-CONTAINING PROTEIN IQM5"/>
    <property type="match status" value="1"/>
</dbReference>
<accession>A0ABY1QHT1</accession>
<keyword evidence="4" id="KW-1185">Reference proteome</keyword>
<keyword evidence="2" id="KW-0963">Cytoplasm</keyword>
<dbReference type="PANTHER" id="PTHR31250">
    <property type="entry name" value="IQ DOMAIN-CONTAINING PROTEIN IQM3"/>
    <property type="match status" value="1"/>
</dbReference>
<dbReference type="Proteomes" id="UP001158067">
    <property type="component" value="Unassembled WGS sequence"/>
</dbReference>
<protein>
    <submittedName>
        <fullName evidence="3">Uncharacterized protein</fullName>
    </submittedName>
</protein>
<evidence type="ECO:0000256" key="1">
    <source>
        <dbReference type="ARBA" id="ARBA00004496"/>
    </source>
</evidence>
<comment type="caution">
    <text evidence="3">The sequence shown here is derived from an EMBL/GenBank/DDBJ whole genome shotgun (WGS) entry which is preliminary data.</text>
</comment>